<dbReference type="AlphaFoldDB" id="A0A2Z7ALM5"/>
<evidence type="ECO:0000313" key="2">
    <source>
        <dbReference type="Proteomes" id="UP000250235"/>
    </source>
</evidence>
<proteinExistence type="predicted"/>
<name>A0A2Z7ALM5_9LAMI</name>
<organism evidence="1 2">
    <name type="scientific">Dorcoceras hygrometricum</name>
    <dbReference type="NCBI Taxonomy" id="472368"/>
    <lineage>
        <taxon>Eukaryota</taxon>
        <taxon>Viridiplantae</taxon>
        <taxon>Streptophyta</taxon>
        <taxon>Embryophyta</taxon>
        <taxon>Tracheophyta</taxon>
        <taxon>Spermatophyta</taxon>
        <taxon>Magnoliopsida</taxon>
        <taxon>eudicotyledons</taxon>
        <taxon>Gunneridae</taxon>
        <taxon>Pentapetalae</taxon>
        <taxon>asterids</taxon>
        <taxon>lamiids</taxon>
        <taxon>Lamiales</taxon>
        <taxon>Gesneriaceae</taxon>
        <taxon>Didymocarpoideae</taxon>
        <taxon>Trichosporeae</taxon>
        <taxon>Loxocarpinae</taxon>
        <taxon>Dorcoceras</taxon>
    </lineage>
</organism>
<sequence>MVQGFEVRVRSRAGPEALGMILGVDLGLKVWSCLDVEQIGRNRGLDRKEQIWAVVELNEVVIRFRELRSAGCCFEDKRQYRAPHPLLGYLLAAMRRVDSYHALMSFGNNRSSDLMYALINRAYQFNQAVHVKTESQSTYIMPQNTNTLMLKAVNKSSTHTSALKFYLNRSYSGTATSIGSIGFLACLNNYSRNYLKNPEEPKNARVRSLEKLRTNGLFVLLL</sequence>
<protein>
    <submittedName>
        <fullName evidence="1">BCCIP-like protein</fullName>
    </submittedName>
</protein>
<dbReference type="Proteomes" id="UP000250235">
    <property type="component" value="Unassembled WGS sequence"/>
</dbReference>
<reference evidence="1 2" key="1">
    <citation type="journal article" date="2015" name="Proc. Natl. Acad. Sci. U.S.A.">
        <title>The resurrection genome of Boea hygrometrica: A blueprint for survival of dehydration.</title>
        <authorList>
            <person name="Xiao L."/>
            <person name="Yang G."/>
            <person name="Zhang L."/>
            <person name="Yang X."/>
            <person name="Zhao S."/>
            <person name="Ji Z."/>
            <person name="Zhou Q."/>
            <person name="Hu M."/>
            <person name="Wang Y."/>
            <person name="Chen M."/>
            <person name="Xu Y."/>
            <person name="Jin H."/>
            <person name="Xiao X."/>
            <person name="Hu G."/>
            <person name="Bao F."/>
            <person name="Hu Y."/>
            <person name="Wan P."/>
            <person name="Li L."/>
            <person name="Deng X."/>
            <person name="Kuang T."/>
            <person name="Xiang C."/>
            <person name="Zhu J.K."/>
            <person name="Oliver M.J."/>
            <person name="He Y."/>
        </authorList>
    </citation>
    <scope>NUCLEOTIDE SEQUENCE [LARGE SCALE GENOMIC DNA]</scope>
    <source>
        <strain evidence="2">cv. XS01</strain>
    </source>
</reference>
<evidence type="ECO:0000313" key="1">
    <source>
        <dbReference type="EMBL" id="KZV22366.1"/>
    </source>
</evidence>
<dbReference type="EMBL" id="KV014385">
    <property type="protein sequence ID" value="KZV22366.1"/>
    <property type="molecule type" value="Genomic_DNA"/>
</dbReference>
<gene>
    <name evidence="1" type="ORF">F511_27893</name>
</gene>
<accession>A0A2Z7ALM5</accession>
<keyword evidence="2" id="KW-1185">Reference proteome</keyword>